<dbReference type="InterPro" id="IPR029063">
    <property type="entry name" value="SAM-dependent_MTases_sf"/>
</dbReference>
<keyword evidence="3" id="KW-1185">Reference proteome</keyword>
<dbReference type="AlphaFoldDB" id="A0A2S2E2I5"/>
<dbReference type="SUPFAM" id="SSF52540">
    <property type="entry name" value="P-loop containing nucleoside triphosphate hydrolases"/>
    <property type="match status" value="1"/>
</dbReference>
<dbReference type="EMBL" id="CP029347">
    <property type="protein sequence ID" value="AWL11227.1"/>
    <property type="molecule type" value="Genomic_DNA"/>
</dbReference>
<keyword evidence="1" id="KW-0808">Transferase</keyword>
<dbReference type="Gene3D" id="3.40.50.300">
    <property type="entry name" value="P-loop containing nucleotide triphosphate hydrolases"/>
    <property type="match status" value="1"/>
</dbReference>
<dbReference type="InterPro" id="IPR037359">
    <property type="entry name" value="NST/OST"/>
</dbReference>
<accession>A0A2S2E2I5</accession>
<evidence type="ECO:0000256" key="1">
    <source>
        <dbReference type="ARBA" id="ARBA00022679"/>
    </source>
</evidence>
<dbReference type="Pfam" id="PF13489">
    <property type="entry name" value="Methyltransf_23"/>
    <property type="match status" value="1"/>
</dbReference>
<dbReference type="KEGG" id="salh:HMF8227_00731"/>
<evidence type="ECO:0000313" key="3">
    <source>
        <dbReference type="Proteomes" id="UP000245728"/>
    </source>
</evidence>
<gene>
    <name evidence="2" type="ORF">HMF8227_00731</name>
</gene>
<dbReference type="GO" id="GO:0008146">
    <property type="term" value="F:sulfotransferase activity"/>
    <property type="evidence" value="ECO:0007669"/>
    <property type="project" value="InterPro"/>
</dbReference>
<dbReference type="SUPFAM" id="SSF53335">
    <property type="entry name" value="S-adenosyl-L-methionine-dependent methyltransferases"/>
    <property type="match status" value="1"/>
</dbReference>
<dbReference type="InterPro" id="IPR027417">
    <property type="entry name" value="P-loop_NTPase"/>
</dbReference>
<dbReference type="Pfam" id="PF13469">
    <property type="entry name" value="Sulfotransfer_3"/>
    <property type="match status" value="1"/>
</dbReference>
<dbReference type="PANTHER" id="PTHR10605:SF56">
    <property type="entry name" value="BIFUNCTIONAL HEPARAN SULFATE N-DEACETYLASE_N-SULFOTRANSFERASE"/>
    <property type="match status" value="1"/>
</dbReference>
<organism evidence="2 3">
    <name type="scientific">Saliniradius amylolyticus</name>
    <dbReference type="NCBI Taxonomy" id="2183582"/>
    <lineage>
        <taxon>Bacteria</taxon>
        <taxon>Pseudomonadati</taxon>
        <taxon>Pseudomonadota</taxon>
        <taxon>Gammaproteobacteria</taxon>
        <taxon>Alteromonadales</taxon>
        <taxon>Alteromonadaceae</taxon>
        <taxon>Saliniradius</taxon>
    </lineage>
</organism>
<protein>
    <submittedName>
        <fullName evidence="2">Uncharacterized protein</fullName>
    </submittedName>
</protein>
<dbReference type="RefSeq" id="WP_109338891.1">
    <property type="nucleotide sequence ID" value="NZ_CP029347.1"/>
</dbReference>
<name>A0A2S2E2I5_9ALTE</name>
<dbReference type="Gene3D" id="3.40.50.150">
    <property type="entry name" value="Vaccinia Virus protein VP39"/>
    <property type="match status" value="1"/>
</dbReference>
<dbReference type="PANTHER" id="PTHR10605">
    <property type="entry name" value="HEPARAN SULFATE SULFOTRANSFERASE"/>
    <property type="match status" value="1"/>
</dbReference>
<dbReference type="Proteomes" id="UP000245728">
    <property type="component" value="Chromosome"/>
</dbReference>
<proteinExistence type="predicted"/>
<dbReference type="OrthoDB" id="9791837at2"/>
<reference evidence="2 3" key="1">
    <citation type="submission" date="2018-05" db="EMBL/GenBank/DDBJ databases">
        <title>Salinimonas sp. HMF8227 Genome sequencing and assembly.</title>
        <authorList>
            <person name="Kang H."/>
            <person name="Kang J."/>
            <person name="Cha I."/>
            <person name="Kim H."/>
            <person name="Joh K."/>
        </authorList>
    </citation>
    <scope>NUCLEOTIDE SEQUENCE [LARGE SCALE GENOMIC DNA]</scope>
    <source>
        <strain evidence="2 3">HMF8227</strain>
    </source>
</reference>
<evidence type="ECO:0000313" key="2">
    <source>
        <dbReference type="EMBL" id="AWL11227.1"/>
    </source>
</evidence>
<sequence length="571" mass="65734">MESGSKIYGKKFYQNQSGGSYESAVAVLQRVFEVLPVKVERVVDFGCGLGTWLAGCRQLGVSQLIGVEGDHVKHLDKYIEDEHYIYCNLEKKRPAFEQSFDLAICLEVAEHLTKPAGSEVVKALTLSSDYILFSAAIPYQGGDGHINETWSTDWVKLFSYHNYECFDVIRPAIWDDFTIDWWYRQNVMLFVKNGSAKSTYFDDKKSFHCKNLVHPQQFLTEVHSARDQVDNSLGEDFNFYKSSACFEEGLVWKSQENYIAQKSRVRKGQAYNFDMLKDSSLPIIYKDDEVPVEDHAIDQPVLLIVGVQKAATTWLFNFLSSRDTAFYGPPVKEVNFFNRLFFARNSAYSGFWADRVVADKFKGKLNDINNDRWSKYVFNIVHNSLNLAWYKKVMTEYSRGRVAIDATPEYCMLPSKGINYLSDSLLNKNIVLVLRDPVERVISQAKAALKAAGIPVSDEDIIEFCKRDSVIKRSDYSEILNSWMHELEQGNLTILLAEKLWKSYEDACEELNKLYPDHNLSKCEWETPYNATENYGVSSLLYDEVSHLVDYQRQLKAVRAYRPDVDEFWGL</sequence>